<evidence type="ECO:0000256" key="2">
    <source>
        <dbReference type="ARBA" id="ARBA00023002"/>
    </source>
</evidence>
<proteinExistence type="inferred from homology"/>
<dbReference type="InterPro" id="IPR002347">
    <property type="entry name" value="SDR_fam"/>
</dbReference>
<dbReference type="InterPro" id="IPR036291">
    <property type="entry name" value="NAD(P)-bd_dom_sf"/>
</dbReference>
<keyword evidence="5" id="KW-1185">Reference proteome</keyword>
<keyword evidence="2" id="KW-0560">Oxidoreductase</keyword>
<dbReference type="EMBL" id="BPQB01000053">
    <property type="protein sequence ID" value="GJE95872.1"/>
    <property type="molecule type" value="Genomic_DNA"/>
</dbReference>
<organism evidence="4 5">
    <name type="scientific">Phanerochaete sordida</name>
    <dbReference type="NCBI Taxonomy" id="48140"/>
    <lineage>
        <taxon>Eukaryota</taxon>
        <taxon>Fungi</taxon>
        <taxon>Dikarya</taxon>
        <taxon>Basidiomycota</taxon>
        <taxon>Agaricomycotina</taxon>
        <taxon>Agaricomycetes</taxon>
        <taxon>Polyporales</taxon>
        <taxon>Phanerochaetaceae</taxon>
        <taxon>Phanerochaete</taxon>
    </lineage>
</organism>
<dbReference type="SUPFAM" id="SSF51735">
    <property type="entry name" value="NAD(P)-binding Rossmann-fold domains"/>
    <property type="match status" value="1"/>
</dbReference>
<dbReference type="PANTHER" id="PTHR44196">
    <property type="entry name" value="DEHYDROGENASE/REDUCTASE SDR FAMILY MEMBER 7B"/>
    <property type="match status" value="1"/>
</dbReference>
<dbReference type="Proteomes" id="UP000703269">
    <property type="component" value="Unassembled WGS sequence"/>
</dbReference>
<comment type="caution">
    <text evidence="4">The sequence shown here is derived from an EMBL/GenBank/DDBJ whole genome shotgun (WGS) entry which is preliminary data.</text>
</comment>
<accession>A0A9P3GHU0</accession>
<dbReference type="InterPro" id="IPR057326">
    <property type="entry name" value="KR_dom"/>
</dbReference>
<dbReference type="SMART" id="SM00822">
    <property type="entry name" value="PKS_KR"/>
    <property type="match status" value="1"/>
</dbReference>
<comment type="similarity">
    <text evidence="1">Belongs to the short-chain dehydrogenases/reductases (SDR) family.</text>
</comment>
<sequence length="294" mass="31163">MSVPKGFTEDLPVEARHDIYPTIDPSAAFSSKALKGKSVFITGASRGIGRTTAVVFAKAGANVAIAARSGSKLDETKAAILAAAPDAKVAKFIVNVKDTAEVQAAVDGAATAFGGLDIVIANAGAVTRFADTLDEKPADVWWNTLEINVFGTYNTIRAAAKHLRKSHGYFFAISSLAGQVRMPGGSDYALSKHALNRLIEFISMENPGVKAFSLHPGSIVTDMNIESGAQDLGVPAPDTLELPAATLLYLAQGKADYLNGRYVSATWDLGQVEREWKDKIVTKDLLVNKLDVVA</sequence>
<dbReference type="AlphaFoldDB" id="A0A9P3GHU0"/>
<dbReference type="PANTHER" id="PTHR44196:SF1">
    <property type="entry name" value="DEHYDROGENASE_REDUCTASE SDR FAMILY MEMBER 7B"/>
    <property type="match status" value="1"/>
</dbReference>
<name>A0A9P3GHU0_9APHY</name>
<gene>
    <name evidence="4" type="ORF">PsYK624_120630</name>
</gene>
<dbReference type="GO" id="GO:0016491">
    <property type="term" value="F:oxidoreductase activity"/>
    <property type="evidence" value="ECO:0007669"/>
    <property type="project" value="UniProtKB-KW"/>
</dbReference>
<reference evidence="4 5" key="1">
    <citation type="submission" date="2021-08" db="EMBL/GenBank/DDBJ databases">
        <title>Draft Genome Sequence of Phanerochaete sordida strain YK-624.</title>
        <authorList>
            <person name="Mori T."/>
            <person name="Dohra H."/>
            <person name="Suzuki T."/>
            <person name="Kawagishi H."/>
            <person name="Hirai H."/>
        </authorList>
    </citation>
    <scope>NUCLEOTIDE SEQUENCE [LARGE SCALE GENOMIC DNA]</scope>
    <source>
        <strain evidence="4 5">YK-624</strain>
    </source>
</reference>
<evidence type="ECO:0000259" key="3">
    <source>
        <dbReference type="SMART" id="SM00822"/>
    </source>
</evidence>
<dbReference type="Pfam" id="PF00106">
    <property type="entry name" value="adh_short"/>
    <property type="match status" value="1"/>
</dbReference>
<feature type="domain" description="Ketoreductase" evidence="3">
    <location>
        <begin position="37"/>
        <end position="223"/>
    </location>
</feature>
<evidence type="ECO:0000313" key="4">
    <source>
        <dbReference type="EMBL" id="GJE95872.1"/>
    </source>
</evidence>
<dbReference type="GO" id="GO:0016020">
    <property type="term" value="C:membrane"/>
    <property type="evidence" value="ECO:0007669"/>
    <property type="project" value="TreeGrafter"/>
</dbReference>
<evidence type="ECO:0000313" key="5">
    <source>
        <dbReference type="Proteomes" id="UP000703269"/>
    </source>
</evidence>
<dbReference type="Gene3D" id="3.40.50.720">
    <property type="entry name" value="NAD(P)-binding Rossmann-like Domain"/>
    <property type="match status" value="1"/>
</dbReference>
<protein>
    <submittedName>
        <fullName evidence="4">SDR family oxidoreductase</fullName>
    </submittedName>
</protein>
<dbReference type="OrthoDB" id="1933717at2759"/>
<evidence type="ECO:0000256" key="1">
    <source>
        <dbReference type="ARBA" id="ARBA00006484"/>
    </source>
</evidence>
<dbReference type="CDD" id="cd05233">
    <property type="entry name" value="SDR_c"/>
    <property type="match status" value="1"/>
</dbReference>
<dbReference type="PRINTS" id="PR00081">
    <property type="entry name" value="GDHRDH"/>
</dbReference>